<dbReference type="PROSITE" id="PS00626">
    <property type="entry name" value="RCC1_2"/>
    <property type="match status" value="2"/>
</dbReference>
<dbReference type="Gene3D" id="2.130.10.30">
    <property type="entry name" value="Regulator of chromosome condensation 1/beta-lactamase-inhibitor protein II"/>
    <property type="match status" value="2"/>
</dbReference>
<feature type="compositionally biased region" description="Polar residues" evidence="1">
    <location>
        <begin position="20"/>
        <end position="45"/>
    </location>
</feature>
<evidence type="ECO:0000313" key="4">
    <source>
        <dbReference type="EMBL" id="GEP42777.1"/>
    </source>
</evidence>
<dbReference type="Proteomes" id="UP000321577">
    <property type="component" value="Unassembled WGS sequence"/>
</dbReference>
<dbReference type="InterPro" id="IPR051553">
    <property type="entry name" value="Ran_GTPase-activating"/>
</dbReference>
<dbReference type="GO" id="GO:0008237">
    <property type="term" value="F:metallopeptidase activity"/>
    <property type="evidence" value="ECO:0007669"/>
    <property type="project" value="InterPro"/>
</dbReference>
<protein>
    <recommendedName>
        <fullName evidence="6">Bacterial repeat domain-containing protein</fullName>
    </recommendedName>
</protein>
<name>A0A512M7S1_9BACT</name>
<dbReference type="Pfam" id="PF18998">
    <property type="entry name" value="Flg_new_2"/>
    <property type="match status" value="1"/>
</dbReference>
<dbReference type="InterPro" id="IPR044060">
    <property type="entry name" value="Bacterial_rp_domain"/>
</dbReference>
<keyword evidence="5" id="KW-1185">Reference proteome</keyword>
<proteinExistence type="predicted"/>
<evidence type="ECO:0000259" key="2">
    <source>
        <dbReference type="Pfam" id="PF13004"/>
    </source>
</evidence>
<evidence type="ECO:0008006" key="6">
    <source>
        <dbReference type="Google" id="ProtNLM"/>
    </source>
</evidence>
<feature type="domain" description="Bacterial repeat" evidence="3">
    <location>
        <begin position="1091"/>
        <end position="1144"/>
    </location>
</feature>
<feature type="domain" description="BACON" evidence="2">
    <location>
        <begin position="976"/>
        <end position="1027"/>
    </location>
</feature>
<dbReference type="InterPro" id="IPR009091">
    <property type="entry name" value="RCC1/BLIP-II"/>
</dbReference>
<dbReference type="InterPro" id="IPR013783">
    <property type="entry name" value="Ig-like_fold"/>
</dbReference>
<sequence length="1536" mass="162074">MALTTLLVGVTVSVWNDQKAPSDSIRQPSRQTTYSEGSLSDTSSLKPELSANEKQTALAERHQVTKTKLAQRIEPPVPAFRLISRLTHPVVVKSPFPDDPVPWGDQVVTSSSLIDPASIRSEALLQKGTSLSFPVPEGGWISGKITYREMESTTGRLSIAGQLADRPGHYFSLFRKGAEISAMILLPDERRALLIQQDEAGRLLLQEKPIDTVICQNMPAESQEMDSGSDSAATPASIAVPLLDSRPSATEVLYLDFDGEAVTDALWAGGNTILAAPATIAGSPITQDQIRRVWSMVSENFRPFNVSVTTDASRYSGALAGRRMRCIITPTRTANPGSGGVAYRNSFSSAGISFSATISCWSFNDYTVSDMALTITHELGHTLGLSHDGIEATRNEPAYAYYTGHGSGITSWGPLMGSPFGKALTQWSRGEYLGADNNEDDVALIARTANRFGYASDDIGNTKATARFLDLSMTGTFEEEGLVHQENDVDFFRFHSVGGIFTVACAPSADKPNLNTSLELYDSSDSLVEQSSPAGDLSSNISIRLAPGDYFLKVTAQGEGSPTNDPPTGYSRYGSLGTYKLRRSHATLLDLSSANQHFGITGGERSFEVSSLSGWNWSLDENAPWLISQEASHQNGDQTFTFTVLPNFTSWPRLATLKVASGSLTKVHTIIQDAMVIGGRWEWGRVTAWGDGGRAQASMPDGLGGIVAISGGRQFTLALKANGTVVAWGDGVWLSGLEIPQGLTGVIAIDAGESHCLALKADGTVMAWGEDTAGQTNVPADLNEVMAIATGTRHSLALKRDGTVVQWGQEIPMPEGLSDVVAIAAGSGNSLALKRDGTVVAWGDNSRLTEVPANLRDVIAIAMGESHAVALKVDGTIAQWGAEMTQPNLDGIMEIACGQNHTLALKNDGTVVAWGSNLAGQTRVPTGLKGVTSIAAGAEHSVTLSNSQPFTTYPASRSVMAQGGLRSCALTAIGDWSWSISPGSDWITITSPPNQSGNQILQYTVAPNDLPARRSAAITFTNGIFSTRHFITQEGSGVAGVERPLVILHREVPALRTSLPDTAGILTLIGTPTKSVTKLKQGIEGQFFAIQPGAAVIVTAAVKTGHVFSHWQGVPAGAQVRGSTVAFTMPDHDVPALTATFVTNPFGQPGFAAFRTRPQFQGLLQPDETTAPGNSTVGYLAATLVPTTGSLSGKISMDGLVTTFTGSLYGDGSVWFRSGTIMTSQLPFAGRELAMTWDANELAMTVTGPDTSRSTGRARPPLYSASLPVRRGLLDSKGVKGYYTLALPAVPQTPDMANTACPQGTGQAGLTLLSNGTLNLAVGLAEGTKVTASGYLASGDEMDLFIMLATPGGTTKKGSLTGTLIFDETQADSDVSSQDMRWFRPAAQSKATVTQAYCSGWPEGIALGAVGALYDSTLTVGATLGLGSPAQAGNTRLLVTGGKLAEEMSIPFNLEGNKYLKLNPKDTTWSLTLLTATGMISGTFVPSSTGPAKRAVPFSGVLLSKGTNRGGWGHFLSNQAGDLNPESGSIGLQKLP</sequence>
<dbReference type="SUPFAM" id="SSF50985">
    <property type="entry name" value="RCC1/BLIP-II"/>
    <property type="match status" value="1"/>
</dbReference>
<evidence type="ECO:0000256" key="1">
    <source>
        <dbReference type="SAM" id="MobiDB-lite"/>
    </source>
</evidence>
<dbReference type="Pfam" id="PF13004">
    <property type="entry name" value="BACON"/>
    <property type="match status" value="2"/>
</dbReference>
<dbReference type="SUPFAM" id="SSF55486">
    <property type="entry name" value="Metalloproteases ('zincins'), catalytic domain"/>
    <property type="match status" value="1"/>
</dbReference>
<dbReference type="Gene3D" id="2.60.120.380">
    <property type="match status" value="1"/>
</dbReference>
<reference evidence="4 5" key="1">
    <citation type="submission" date="2019-07" db="EMBL/GenBank/DDBJ databases">
        <title>Whole genome shotgun sequence of Brevifollis gellanilyticus NBRC 108608.</title>
        <authorList>
            <person name="Hosoyama A."/>
            <person name="Uohara A."/>
            <person name="Ohji S."/>
            <person name="Ichikawa N."/>
        </authorList>
    </citation>
    <scope>NUCLEOTIDE SEQUENCE [LARGE SCALE GENOMIC DNA]</scope>
    <source>
        <strain evidence="4 5">NBRC 108608</strain>
    </source>
</reference>
<feature type="region of interest" description="Disordered" evidence="1">
    <location>
        <begin position="20"/>
        <end position="47"/>
    </location>
</feature>
<gene>
    <name evidence="4" type="ORF">BGE01nite_20680</name>
</gene>
<dbReference type="Gene3D" id="2.60.40.10">
    <property type="entry name" value="Immunoglobulins"/>
    <property type="match status" value="2"/>
</dbReference>
<dbReference type="CDD" id="cd14948">
    <property type="entry name" value="BACON"/>
    <property type="match status" value="2"/>
</dbReference>
<dbReference type="PANTHER" id="PTHR45982:SF1">
    <property type="entry name" value="REGULATOR OF CHROMOSOME CONDENSATION"/>
    <property type="match status" value="1"/>
</dbReference>
<dbReference type="InterPro" id="IPR024361">
    <property type="entry name" value="BACON"/>
</dbReference>
<organism evidence="4 5">
    <name type="scientific">Brevifollis gellanilyticus</name>
    <dbReference type="NCBI Taxonomy" id="748831"/>
    <lineage>
        <taxon>Bacteria</taxon>
        <taxon>Pseudomonadati</taxon>
        <taxon>Verrucomicrobiota</taxon>
        <taxon>Verrucomicrobiia</taxon>
        <taxon>Verrucomicrobiales</taxon>
        <taxon>Verrucomicrobiaceae</taxon>
    </lineage>
</organism>
<dbReference type="PROSITE" id="PS50012">
    <property type="entry name" value="RCC1_3"/>
    <property type="match status" value="4"/>
</dbReference>
<feature type="domain" description="BACON" evidence="2">
    <location>
        <begin position="615"/>
        <end position="672"/>
    </location>
</feature>
<dbReference type="InterPro" id="IPR024653">
    <property type="entry name" value="Peptidase_M10/M27/M57"/>
</dbReference>
<dbReference type="InterPro" id="IPR024079">
    <property type="entry name" value="MetalloPept_cat_dom_sf"/>
</dbReference>
<dbReference type="Pfam" id="PF12388">
    <property type="entry name" value="Peptidase_M57"/>
    <property type="match status" value="1"/>
</dbReference>
<dbReference type="Gene3D" id="3.40.390.10">
    <property type="entry name" value="Collagenase (Catalytic Domain)"/>
    <property type="match status" value="1"/>
</dbReference>
<comment type="caution">
    <text evidence="4">The sequence shown here is derived from an EMBL/GenBank/DDBJ whole genome shotgun (WGS) entry which is preliminary data.</text>
</comment>
<accession>A0A512M7S1</accession>
<dbReference type="Pfam" id="PF13540">
    <property type="entry name" value="RCC1_2"/>
    <property type="match status" value="4"/>
</dbReference>
<dbReference type="EMBL" id="BKAG01000012">
    <property type="protein sequence ID" value="GEP42777.1"/>
    <property type="molecule type" value="Genomic_DNA"/>
</dbReference>
<evidence type="ECO:0000259" key="3">
    <source>
        <dbReference type="Pfam" id="PF18998"/>
    </source>
</evidence>
<evidence type="ECO:0000313" key="5">
    <source>
        <dbReference type="Proteomes" id="UP000321577"/>
    </source>
</evidence>
<dbReference type="InterPro" id="IPR000408">
    <property type="entry name" value="Reg_chr_condens"/>
</dbReference>
<dbReference type="PANTHER" id="PTHR45982">
    <property type="entry name" value="REGULATOR OF CHROMOSOME CONDENSATION"/>
    <property type="match status" value="1"/>
</dbReference>